<dbReference type="SUPFAM" id="SSF52172">
    <property type="entry name" value="CheY-like"/>
    <property type="match status" value="1"/>
</dbReference>
<keyword evidence="5" id="KW-0472">Membrane</keyword>
<feature type="transmembrane region" description="Helical" evidence="5">
    <location>
        <begin position="12"/>
        <end position="31"/>
    </location>
</feature>
<name>A0A2Z2NRV6_9GAMM</name>
<dbReference type="SUPFAM" id="SSF47384">
    <property type="entry name" value="Homodimeric domain of signal transducing histidine kinase"/>
    <property type="match status" value="1"/>
</dbReference>
<dbReference type="PROSITE" id="PS50109">
    <property type="entry name" value="HIS_KIN"/>
    <property type="match status" value="1"/>
</dbReference>
<dbReference type="KEGG" id="gai:IMCC3135_13230"/>
<reference evidence="8 9" key="1">
    <citation type="submission" date="2016-12" db="EMBL/GenBank/DDBJ databases">
        <authorList>
            <person name="Song W.-J."/>
            <person name="Kurnit D.M."/>
        </authorList>
    </citation>
    <scope>NUCLEOTIDE SEQUENCE [LARGE SCALE GENOMIC DNA]</scope>
    <source>
        <strain evidence="8 9">IMCC3135</strain>
    </source>
</reference>
<dbReference type="Gene3D" id="3.30.450.20">
    <property type="entry name" value="PAS domain"/>
    <property type="match status" value="1"/>
</dbReference>
<dbReference type="Pfam" id="PF00512">
    <property type="entry name" value="HisKA"/>
    <property type="match status" value="1"/>
</dbReference>
<keyword evidence="9" id="KW-1185">Reference proteome</keyword>
<dbReference type="Pfam" id="PF02518">
    <property type="entry name" value="HATPase_c"/>
    <property type="match status" value="1"/>
</dbReference>
<accession>A0A2Z2NRV6</accession>
<dbReference type="EMBL" id="CP018632">
    <property type="protein sequence ID" value="ASJ72731.1"/>
    <property type="molecule type" value="Genomic_DNA"/>
</dbReference>
<dbReference type="PANTHER" id="PTHR43065">
    <property type="entry name" value="SENSOR HISTIDINE KINASE"/>
    <property type="match status" value="1"/>
</dbReference>
<feature type="domain" description="Histidine kinase" evidence="6">
    <location>
        <begin position="373"/>
        <end position="595"/>
    </location>
</feature>
<evidence type="ECO:0000259" key="6">
    <source>
        <dbReference type="PROSITE" id="PS50109"/>
    </source>
</evidence>
<dbReference type="Proteomes" id="UP000250079">
    <property type="component" value="Chromosome"/>
</dbReference>
<dbReference type="Gene3D" id="1.10.287.130">
    <property type="match status" value="1"/>
</dbReference>
<dbReference type="InterPro" id="IPR004358">
    <property type="entry name" value="Sig_transdc_His_kin-like_C"/>
</dbReference>
<feature type="modified residue" description="4-aspartylphosphate" evidence="4">
    <location>
        <position position="667"/>
    </location>
</feature>
<dbReference type="EC" id="2.7.13.3" evidence="2"/>
<proteinExistence type="predicted"/>
<dbReference type="InterPro" id="IPR011006">
    <property type="entry name" value="CheY-like_superfamily"/>
</dbReference>
<dbReference type="RefSeq" id="WP_088918020.1">
    <property type="nucleotide sequence ID" value="NZ_CP018632.1"/>
</dbReference>
<dbReference type="Gene3D" id="3.40.50.2300">
    <property type="match status" value="1"/>
</dbReference>
<keyword evidence="5" id="KW-0812">Transmembrane</keyword>
<dbReference type="InterPro" id="IPR000014">
    <property type="entry name" value="PAS"/>
</dbReference>
<dbReference type="Pfam" id="PF17149">
    <property type="entry name" value="CHASE5"/>
    <property type="match status" value="1"/>
</dbReference>
<keyword evidence="3 4" id="KW-0597">Phosphoprotein</keyword>
<dbReference type="Gene3D" id="3.30.565.10">
    <property type="entry name" value="Histidine kinase-like ATPase, C-terminal domain"/>
    <property type="match status" value="1"/>
</dbReference>
<evidence type="ECO:0000256" key="3">
    <source>
        <dbReference type="ARBA" id="ARBA00022553"/>
    </source>
</evidence>
<comment type="catalytic activity">
    <reaction evidence="1">
        <text>ATP + protein L-histidine = ADP + protein N-phospho-L-histidine.</text>
        <dbReference type="EC" id="2.7.13.3"/>
    </reaction>
</comment>
<dbReference type="InterPro" id="IPR035965">
    <property type="entry name" value="PAS-like_dom_sf"/>
</dbReference>
<dbReference type="AlphaFoldDB" id="A0A2Z2NRV6"/>
<sequence>MGIRTTLNKSLVLPISALALAAVVLVSIFTYQTGNAQLEQRIHNLAQSSAVLFEDLLWQMDNSTIEVLLEKYVSLGAVTAAQITAKDPDYNLQVGDSQPAASSYRYSHILERKDSHSTRQIGILTLEMSYQLVWDMVRTRILETLAVASLAVLATTFIIQYLLNNRLVEPVLKISNGLDNWHGDWHDFKINLGRNEHHSKSHENELDRLVSSIHGMRDQILAANRIIETKDERLLSAARIAGIGYASFDLGSGKIVECDDIFASMSGQTVGEMMVASSREDMLNKRLHADDFDQMMEIRRQLAHGIETEGAFRIANATGDYRHIRQLFTVASRKQGESSLVLVVAQDVTELNRLQSTLVHAQKVKNIGNLTGGVAHDFNNILAVISGNLELLEERISEPLARGYVQTSFRAVKHGAELTHQLLAFARKQPLQPEVLDPSRLIRDSLSLLRTSVGESVDLEVVTDGGLWRTEVDKTQLEAAIMNLVINARDAMPNGGKLTIEVGNTRLDRDYSQLHYEVQPGQYVCIAITDSGCGMSAMTISQAMEPFFTTKDVGKGTGLGLSMAYGFVKQSGGHLKIYSEIARGTTVKLYLPRAKASQEAPPSPLTAPIATRFHGLHVFLVEDNDELRQTFTLQLEEMGALVNSASDGNTAFRLAPGIPQIDLILCDVILPNGMKGPEVVAGLKDAYPDAAVIYMSGYTENAIIHQGRLDDGVIMLQKPFSRADLVTAFTRASEAVSESLLIT</sequence>
<evidence type="ECO:0000256" key="1">
    <source>
        <dbReference type="ARBA" id="ARBA00000085"/>
    </source>
</evidence>
<dbReference type="InterPro" id="IPR001789">
    <property type="entry name" value="Sig_transdc_resp-reg_receiver"/>
</dbReference>
<dbReference type="InterPro" id="IPR003661">
    <property type="entry name" value="HisK_dim/P_dom"/>
</dbReference>
<evidence type="ECO:0000256" key="2">
    <source>
        <dbReference type="ARBA" id="ARBA00012438"/>
    </source>
</evidence>
<dbReference type="PROSITE" id="PS50110">
    <property type="entry name" value="RESPONSE_REGULATORY"/>
    <property type="match status" value="1"/>
</dbReference>
<dbReference type="SMART" id="SM00388">
    <property type="entry name" value="HisKA"/>
    <property type="match status" value="1"/>
</dbReference>
<dbReference type="SUPFAM" id="SSF55874">
    <property type="entry name" value="ATPase domain of HSP90 chaperone/DNA topoisomerase II/histidine kinase"/>
    <property type="match status" value="1"/>
</dbReference>
<feature type="transmembrane region" description="Helical" evidence="5">
    <location>
        <begin position="141"/>
        <end position="163"/>
    </location>
</feature>
<evidence type="ECO:0000313" key="8">
    <source>
        <dbReference type="EMBL" id="ASJ72731.1"/>
    </source>
</evidence>
<dbReference type="InterPro" id="IPR003594">
    <property type="entry name" value="HATPase_dom"/>
</dbReference>
<dbReference type="CDD" id="cd00130">
    <property type="entry name" value="PAS"/>
    <property type="match status" value="1"/>
</dbReference>
<dbReference type="PANTHER" id="PTHR43065:SF49">
    <property type="entry name" value="HISTIDINE KINASE"/>
    <property type="match status" value="1"/>
</dbReference>
<dbReference type="InterPro" id="IPR033414">
    <property type="entry name" value="Sensor_dom"/>
</dbReference>
<dbReference type="Pfam" id="PF00072">
    <property type="entry name" value="Response_reg"/>
    <property type="match status" value="1"/>
</dbReference>
<dbReference type="InterPro" id="IPR036890">
    <property type="entry name" value="HATPase_C_sf"/>
</dbReference>
<evidence type="ECO:0000259" key="7">
    <source>
        <dbReference type="PROSITE" id="PS50110"/>
    </source>
</evidence>
<feature type="domain" description="Response regulatory" evidence="7">
    <location>
        <begin position="617"/>
        <end position="733"/>
    </location>
</feature>
<evidence type="ECO:0000313" key="9">
    <source>
        <dbReference type="Proteomes" id="UP000250079"/>
    </source>
</evidence>
<dbReference type="InterPro" id="IPR005467">
    <property type="entry name" value="His_kinase_dom"/>
</dbReference>
<evidence type="ECO:0000256" key="4">
    <source>
        <dbReference type="PROSITE-ProRule" id="PRU00169"/>
    </source>
</evidence>
<gene>
    <name evidence="8" type="ORF">IMCC3135_13230</name>
</gene>
<dbReference type="InterPro" id="IPR036097">
    <property type="entry name" value="HisK_dim/P_sf"/>
</dbReference>
<dbReference type="CDD" id="cd16919">
    <property type="entry name" value="HATPase_CckA-like"/>
    <property type="match status" value="1"/>
</dbReference>
<keyword evidence="5" id="KW-1133">Transmembrane helix</keyword>
<organism evidence="8 9">
    <name type="scientific">Granulosicoccus antarcticus IMCC3135</name>
    <dbReference type="NCBI Taxonomy" id="1192854"/>
    <lineage>
        <taxon>Bacteria</taxon>
        <taxon>Pseudomonadati</taxon>
        <taxon>Pseudomonadota</taxon>
        <taxon>Gammaproteobacteria</taxon>
        <taxon>Chromatiales</taxon>
        <taxon>Granulosicoccaceae</taxon>
        <taxon>Granulosicoccus</taxon>
    </lineage>
</organism>
<dbReference type="SUPFAM" id="SSF55785">
    <property type="entry name" value="PYP-like sensor domain (PAS domain)"/>
    <property type="match status" value="1"/>
</dbReference>
<dbReference type="SMART" id="SM00387">
    <property type="entry name" value="HATPase_c"/>
    <property type="match status" value="1"/>
</dbReference>
<dbReference type="SMART" id="SM00448">
    <property type="entry name" value="REC"/>
    <property type="match status" value="1"/>
</dbReference>
<dbReference type="CDD" id="cd00082">
    <property type="entry name" value="HisKA"/>
    <property type="match status" value="1"/>
</dbReference>
<dbReference type="OrthoDB" id="9785691at2"/>
<protein>
    <recommendedName>
        <fullName evidence="2">histidine kinase</fullName>
        <ecNumber evidence="2">2.7.13.3</ecNumber>
    </recommendedName>
</protein>
<dbReference type="GO" id="GO:0000155">
    <property type="term" value="F:phosphorelay sensor kinase activity"/>
    <property type="evidence" value="ECO:0007669"/>
    <property type="project" value="InterPro"/>
</dbReference>
<dbReference type="PRINTS" id="PR00344">
    <property type="entry name" value="BCTRLSENSOR"/>
</dbReference>
<evidence type="ECO:0000256" key="5">
    <source>
        <dbReference type="SAM" id="Phobius"/>
    </source>
</evidence>